<dbReference type="AlphaFoldDB" id="E9FZE5"/>
<dbReference type="EMBL" id="GL732528">
    <property type="protein sequence ID" value="EFX87038.1"/>
    <property type="molecule type" value="Genomic_DNA"/>
</dbReference>
<proteinExistence type="predicted"/>
<organism evidence="1 2">
    <name type="scientific">Daphnia pulex</name>
    <name type="common">Water flea</name>
    <dbReference type="NCBI Taxonomy" id="6669"/>
    <lineage>
        <taxon>Eukaryota</taxon>
        <taxon>Metazoa</taxon>
        <taxon>Ecdysozoa</taxon>
        <taxon>Arthropoda</taxon>
        <taxon>Crustacea</taxon>
        <taxon>Branchiopoda</taxon>
        <taxon>Diplostraca</taxon>
        <taxon>Cladocera</taxon>
        <taxon>Anomopoda</taxon>
        <taxon>Daphniidae</taxon>
        <taxon>Daphnia</taxon>
    </lineage>
</organism>
<name>E9FZE5_DAPPU</name>
<protein>
    <submittedName>
        <fullName evidence="1">Uncharacterized protein</fullName>
    </submittedName>
</protein>
<accession>E9FZE5</accession>
<dbReference type="HOGENOM" id="CLU_2924946_0_0_1"/>
<keyword evidence="2" id="KW-1185">Reference proteome</keyword>
<dbReference type="KEGG" id="dpx:DAPPUDRAFT_235918"/>
<evidence type="ECO:0000313" key="2">
    <source>
        <dbReference type="Proteomes" id="UP000000305"/>
    </source>
</evidence>
<sequence>MVIPKPLLYWTRSAPGGESKTTTQWDGNESQLEVAKKKFPKPPQLEASIIVGKRWPSKKLS</sequence>
<evidence type="ECO:0000313" key="1">
    <source>
        <dbReference type="EMBL" id="EFX87038.1"/>
    </source>
</evidence>
<reference evidence="1 2" key="1">
    <citation type="journal article" date="2011" name="Science">
        <title>The ecoresponsive genome of Daphnia pulex.</title>
        <authorList>
            <person name="Colbourne J.K."/>
            <person name="Pfrender M.E."/>
            <person name="Gilbert D."/>
            <person name="Thomas W.K."/>
            <person name="Tucker A."/>
            <person name="Oakley T.H."/>
            <person name="Tokishita S."/>
            <person name="Aerts A."/>
            <person name="Arnold G.J."/>
            <person name="Basu M.K."/>
            <person name="Bauer D.J."/>
            <person name="Caceres C.E."/>
            <person name="Carmel L."/>
            <person name="Casola C."/>
            <person name="Choi J.H."/>
            <person name="Detter J.C."/>
            <person name="Dong Q."/>
            <person name="Dusheyko S."/>
            <person name="Eads B.D."/>
            <person name="Frohlich T."/>
            <person name="Geiler-Samerotte K.A."/>
            <person name="Gerlach D."/>
            <person name="Hatcher P."/>
            <person name="Jogdeo S."/>
            <person name="Krijgsveld J."/>
            <person name="Kriventseva E.V."/>
            <person name="Kultz D."/>
            <person name="Laforsch C."/>
            <person name="Lindquist E."/>
            <person name="Lopez J."/>
            <person name="Manak J.R."/>
            <person name="Muller J."/>
            <person name="Pangilinan J."/>
            <person name="Patwardhan R.P."/>
            <person name="Pitluck S."/>
            <person name="Pritham E.J."/>
            <person name="Rechtsteiner A."/>
            <person name="Rho M."/>
            <person name="Rogozin I.B."/>
            <person name="Sakarya O."/>
            <person name="Salamov A."/>
            <person name="Schaack S."/>
            <person name="Shapiro H."/>
            <person name="Shiga Y."/>
            <person name="Skalitzky C."/>
            <person name="Smith Z."/>
            <person name="Souvorov A."/>
            <person name="Sung W."/>
            <person name="Tang Z."/>
            <person name="Tsuchiya D."/>
            <person name="Tu H."/>
            <person name="Vos H."/>
            <person name="Wang M."/>
            <person name="Wolf Y.I."/>
            <person name="Yamagata H."/>
            <person name="Yamada T."/>
            <person name="Ye Y."/>
            <person name="Shaw J.R."/>
            <person name="Andrews J."/>
            <person name="Crease T.J."/>
            <person name="Tang H."/>
            <person name="Lucas S.M."/>
            <person name="Robertson H.M."/>
            <person name="Bork P."/>
            <person name="Koonin E.V."/>
            <person name="Zdobnov E.M."/>
            <person name="Grigoriev I.V."/>
            <person name="Lynch M."/>
            <person name="Boore J.L."/>
        </authorList>
    </citation>
    <scope>NUCLEOTIDE SEQUENCE [LARGE SCALE GENOMIC DNA]</scope>
</reference>
<dbReference type="InParanoid" id="E9FZE5"/>
<gene>
    <name evidence="1" type="ORF">DAPPUDRAFT_235918</name>
</gene>
<dbReference type="Proteomes" id="UP000000305">
    <property type="component" value="Unassembled WGS sequence"/>
</dbReference>